<gene>
    <name evidence="6" type="ORF">SAMN04488074_117111</name>
</gene>
<dbReference type="InterPro" id="IPR003593">
    <property type="entry name" value="AAA+_ATPase"/>
</dbReference>
<evidence type="ECO:0000256" key="2">
    <source>
        <dbReference type="ARBA" id="ARBA00022741"/>
    </source>
</evidence>
<dbReference type="GO" id="GO:0016887">
    <property type="term" value="F:ATP hydrolysis activity"/>
    <property type="evidence" value="ECO:0007669"/>
    <property type="project" value="InterPro"/>
</dbReference>
<dbReference type="PRINTS" id="PR00819">
    <property type="entry name" value="CBXCFQXSUPER"/>
</dbReference>
<evidence type="ECO:0000256" key="4">
    <source>
        <dbReference type="SAM" id="MobiDB-lite"/>
    </source>
</evidence>
<dbReference type="Gene3D" id="1.10.8.60">
    <property type="match status" value="2"/>
</dbReference>
<keyword evidence="3" id="KW-0067">ATP-binding</keyword>
<dbReference type="SMART" id="SM00382">
    <property type="entry name" value="AAA"/>
    <property type="match status" value="2"/>
</dbReference>
<dbReference type="SUPFAM" id="SSF52540">
    <property type="entry name" value="P-loop containing nucleoside triphosphate hydrolases"/>
    <property type="match status" value="2"/>
</dbReference>
<dbReference type="PANTHER" id="PTHR43392">
    <property type="entry name" value="AAA-TYPE ATPASE FAMILY PROTEIN / ANKYRIN REPEAT FAMILY PROTEIN"/>
    <property type="match status" value="1"/>
</dbReference>
<dbReference type="InterPro" id="IPR003959">
    <property type="entry name" value="ATPase_AAA_core"/>
</dbReference>
<dbReference type="FunFam" id="3.40.50.300:FF:000216">
    <property type="entry name" value="Type VII secretion ATPase EccA"/>
    <property type="match status" value="2"/>
</dbReference>
<feature type="compositionally biased region" description="Basic and acidic residues" evidence="4">
    <location>
        <begin position="82"/>
        <end position="92"/>
    </location>
</feature>
<feature type="domain" description="AAA+ ATPase" evidence="5">
    <location>
        <begin position="352"/>
        <end position="485"/>
    </location>
</feature>
<dbReference type="InterPro" id="IPR041627">
    <property type="entry name" value="AAA_lid_6"/>
</dbReference>
<feature type="compositionally biased region" description="Basic residues" evidence="4">
    <location>
        <begin position="93"/>
        <end position="104"/>
    </location>
</feature>
<feature type="domain" description="AAA+ ATPase" evidence="5">
    <location>
        <begin position="625"/>
        <end position="759"/>
    </location>
</feature>
<protein>
    <submittedName>
        <fullName evidence="6">AAA+-type ATPase, SpoVK/Ycf46/Vps4 family</fullName>
    </submittedName>
</protein>
<sequence length="853" mass="94341">MTIDSSGAVPARLTGARGPRPGEPLWILHGPGVDDRFVGADMHVRSAEEMLWEVLHAAGYERIVFSGYRDAVYFRDDASRDLTRAPEQDSARQPRRRNAMRHFRGPFGDTMLLSEPPARPRRPSASTDTERVRMLDGIMVDAAISSAVVVPNAETWLENIQPDMRRPFAEMIGRWSAGVVGGGNVCVLLFSQPDFGAIVEFVRGQRYLPQLTDKLAALEARRSGRVAGHLGFPDEAELAGLLHGIRLRHGLRLSDWNALPHLLRVMAAQEIPVKVWERVLRRIAGRSALSVDVLREHGVAEVAVADARDVWRKLDEMVGMTSVKEFLARHRYVLEASIALRARGVDTDAEPAALHLTFTGNPGTGKTVVARMVGELYRDLGLLRRGHVVEAKVEDLVSSIPGGTARQTSARVREALDGVLFIDEAYRLSEDPHGLGIQAIDVLLTEMENHRDRLVVIIAGYAGRIDDFLATNQGLSGRFPRGNRLVFPDYTPEELHEILLGRLRGQGIECADDLVTALRTVTNALYRTKSADFANARTMRELAAEIRREWAGRTRLTRDGEIMPATAEDVPAHYRSYLAEQQPLDEVLAELDQLTGLKTVKDTVRELAAVLELRKLQEHEPGGVAAPHMLFLGSPGTGKTTVAGLLGKAFASLGLLYRGHVVTTTRGDLVGEYVGQTAPKTRAKVLEALDGVLLIDEAYELAGEGNDFGSEAVAELITLMEQYRGRLVVIAAGYPDRMDDFVRSNSGVLSRAERLYFADYELPELRSIFIAMVEEMGYEYEPAVPARAVRWLEHDRALMARQGREFANARTVRNLVATVERRLAVRVLKLPVQERRAKARLVIGADVPDPEAS</sequence>
<dbReference type="InterPro" id="IPR050773">
    <property type="entry name" value="CbxX/CfxQ_RuBisCO_ESX"/>
</dbReference>
<evidence type="ECO:0000313" key="6">
    <source>
        <dbReference type="EMBL" id="SDM16152.1"/>
    </source>
</evidence>
<dbReference type="RefSeq" id="WP_090011459.1">
    <property type="nucleotide sequence ID" value="NZ_FNET01000017.1"/>
</dbReference>
<organism evidence="6 7">
    <name type="scientific">Lentzea albidocapillata subsp. violacea</name>
    <dbReference type="NCBI Taxonomy" id="128104"/>
    <lineage>
        <taxon>Bacteria</taxon>
        <taxon>Bacillati</taxon>
        <taxon>Actinomycetota</taxon>
        <taxon>Actinomycetes</taxon>
        <taxon>Pseudonocardiales</taxon>
        <taxon>Pseudonocardiaceae</taxon>
        <taxon>Lentzea</taxon>
    </lineage>
</organism>
<evidence type="ECO:0000259" key="5">
    <source>
        <dbReference type="SMART" id="SM00382"/>
    </source>
</evidence>
<dbReference type="AlphaFoldDB" id="A0A1G9QYN6"/>
<dbReference type="Gene3D" id="3.40.50.300">
    <property type="entry name" value="P-loop containing nucleotide triphosphate hydrolases"/>
    <property type="match status" value="2"/>
</dbReference>
<dbReference type="InterPro" id="IPR000641">
    <property type="entry name" value="CbxX/CfxQ"/>
</dbReference>
<dbReference type="CDD" id="cd00009">
    <property type="entry name" value="AAA"/>
    <property type="match status" value="2"/>
</dbReference>
<dbReference type="PANTHER" id="PTHR43392:SF2">
    <property type="entry name" value="AAA-TYPE ATPASE FAMILY PROTEIN _ ANKYRIN REPEAT FAMILY PROTEIN"/>
    <property type="match status" value="1"/>
</dbReference>
<dbReference type="GO" id="GO:0005524">
    <property type="term" value="F:ATP binding"/>
    <property type="evidence" value="ECO:0007669"/>
    <property type="project" value="UniProtKB-KW"/>
</dbReference>
<dbReference type="InterPro" id="IPR027417">
    <property type="entry name" value="P-loop_NTPase"/>
</dbReference>
<dbReference type="Pfam" id="PF00004">
    <property type="entry name" value="AAA"/>
    <property type="match status" value="2"/>
</dbReference>
<feature type="region of interest" description="Disordered" evidence="4">
    <location>
        <begin position="82"/>
        <end position="129"/>
    </location>
</feature>
<keyword evidence="2" id="KW-0547">Nucleotide-binding</keyword>
<comment type="similarity">
    <text evidence="1">Belongs to the CbxX/CfxQ family.</text>
</comment>
<name>A0A1G9QYN6_9PSEU</name>
<reference evidence="7" key="1">
    <citation type="submission" date="2016-10" db="EMBL/GenBank/DDBJ databases">
        <authorList>
            <person name="Varghese N."/>
            <person name="Submissions S."/>
        </authorList>
    </citation>
    <scope>NUCLEOTIDE SEQUENCE [LARGE SCALE GENOMIC DNA]</scope>
    <source>
        <strain evidence="7">DSM 44796</strain>
    </source>
</reference>
<dbReference type="EMBL" id="FNET01000017">
    <property type="protein sequence ID" value="SDM16152.1"/>
    <property type="molecule type" value="Genomic_DNA"/>
</dbReference>
<evidence type="ECO:0000256" key="3">
    <source>
        <dbReference type="ARBA" id="ARBA00022840"/>
    </source>
</evidence>
<dbReference type="Proteomes" id="UP000199682">
    <property type="component" value="Unassembled WGS sequence"/>
</dbReference>
<evidence type="ECO:0000313" key="7">
    <source>
        <dbReference type="Proteomes" id="UP000199682"/>
    </source>
</evidence>
<dbReference type="Pfam" id="PF17866">
    <property type="entry name" value="AAA_lid_6"/>
    <property type="match status" value="1"/>
</dbReference>
<evidence type="ECO:0000256" key="1">
    <source>
        <dbReference type="ARBA" id="ARBA00010378"/>
    </source>
</evidence>
<accession>A0A1G9QYN6</accession>
<proteinExistence type="inferred from homology"/>